<dbReference type="Proteomes" id="UP000006180">
    <property type="component" value="Chromosome"/>
</dbReference>
<dbReference type="Pfam" id="PF01261">
    <property type="entry name" value="AP_endonuc_2"/>
    <property type="match status" value="1"/>
</dbReference>
<sequence length="296" mass="32608">MTRLAALEKLEGMMKVGMCMFLWTTSVGRKHEALLRDIKATGFDGVEIPIFEGAPDDYRRLGALLDVIGLERTAVSAMSDPSMNLISSDPAARKRGIAYMQWAIDCASALGADTLSGPLHSTLGHFSGTGPTAAELKRSISSQRTIGDHAVERGVTVALEALNRFECYLFNTMDDLAGHIDAIGHPNIRAMYDTFHANIEEADPIGAFTRNKDRIVHVHISENDRGVPGRGNIPWTETFKAIRASGYDQWLTIEAFGRALKELAAATKVWRDFSETPEAVYRDGYRHIREGWQGVA</sequence>
<dbReference type="Gene3D" id="3.20.20.150">
    <property type="entry name" value="Divalent-metal-dependent TIM barrel enzymes"/>
    <property type="match status" value="1"/>
</dbReference>
<dbReference type="eggNOG" id="COG1082">
    <property type="taxonomic scope" value="Bacteria"/>
</dbReference>
<dbReference type="InterPro" id="IPR013022">
    <property type="entry name" value="Xyl_isomerase-like_TIM-brl"/>
</dbReference>
<dbReference type="PATRIC" id="fig|1185652.3.peg.1789"/>
<dbReference type="STRING" id="1185652.USDA257_c17260"/>
<reference evidence="2 3" key="1">
    <citation type="journal article" date="2012" name="J. Bacteriol.">
        <title>Complete genome sequence of the broad-host-range strain Sinorhizobium fredii USDA257.</title>
        <authorList>
            <person name="Schuldes J."/>
            <person name="Rodriguez Orbegoso M."/>
            <person name="Schmeisser C."/>
            <person name="Krishnan H.B."/>
            <person name="Daniel R."/>
            <person name="Streit W.R."/>
        </authorList>
    </citation>
    <scope>NUCLEOTIDE SEQUENCE [LARGE SCALE GENOMIC DNA]</scope>
    <source>
        <strain evidence="2 3">USDA 257</strain>
    </source>
</reference>
<evidence type="ECO:0000313" key="3">
    <source>
        <dbReference type="Proteomes" id="UP000006180"/>
    </source>
</evidence>
<proteinExistence type="predicted"/>
<dbReference type="HOGENOM" id="CLU_050006_8_2_5"/>
<protein>
    <recommendedName>
        <fullName evidence="1">Xylose isomerase-like TIM barrel domain-containing protein</fullName>
    </recommendedName>
</protein>
<accession>I3X358</accession>
<dbReference type="InterPro" id="IPR050312">
    <property type="entry name" value="IolE/XylAMocC-like"/>
</dbReference>
<dbReference type="AlphaFoldDB" id="I3X358"/>
<dbReference type="SUPFAM" id="SSF51658">
    <property type="entry name" value="Xylose isomerase-like"/>
    <property type="match status" value="1"/>
</dbReference>
<dbReference type="KEGG" id="sfd:USDA257_c17260"/>
<gene>
    <name evidence="2" type="ORF">USDA257_c17260</name>
</gene>
<evidence type="ECO:0000259" key="1">
    <source>
        <dbReference type="Pfam" id="PF01261"/>
    </source>
</evidence>
<dbReference type="InterPro" id="IPR036237">
    <property type="entry name" value="Xyl_isomerase-like_sf"/>
</dbReference>
<dbReference type="EMBL" id="CP003563">
    <property type="protein sequence ID" value="AFL50314.1"/>
    <property type="molecule type" value="Genomic_DNA"/>
</dbReference>
<organism evidence="2 3">
    <name type="scientific">Sinorhizobium fredii (strain USDA 257)</name>
    <dbReference type="NCBI Taxonomy" id="1185652"/>
    <lineage>
        <taxon>Bacteria</taxon>
        <taxon>Pseudomonadati</taxon>
        <taxon>Pseudomonadota</taxon>
        <taxon>Alphaproteobacteria</taxon>
        <taxon>Hyphomicrobiales</taxon>
        <taxon>Rhizobiaceae</taxon>
        <taxon>Sinorhizobium/Ensifer group</taxon>
        <taxon>Sinorhizobium</taxon>
    </lineage>
</organism>
<evidence type="ECO:0000313" key="2">
    <source>
        <dbReference type="EMBL" id="AFL50314.1"/>
    </source>
</evidence>
<feature type="domain" description="Xylose isomerase-like TIM barrel" evidence="1">
    <location>
        <begin position="36"/>
        <end position="289"/>
    </location>
</feature>
<name>I3X358_SINF2</name>
<dbReference type="PANTHER" id="PTHR12110">
    <property type="entry name" value="HYDROXYPYRUVATE ISOMERASE"/>
    <property type="match status" value="1"/>
</dbReference>